<feature type="domain" description="UDP-glucose/GDP-mannose dehydrogenase C-terminal" evidence="4">
    <location>
        <begin position="315"/>
        <end position="403"/>
    </location>
</feature>
<evidence type="ECO:0000256" key="3">
    <source>
        <dbReference type="PIRNR" id="PIRNR000124"/>
    </source>
</evidence>
<dbReference type="GO" id="GO:0016628">
    <property type="term" value="F:oxidoreductase activity, acting on the CH-CH group of donors, NAD or NADP as acceptor"/>
    <property type="evidence" value="ECO:0007669"/>
    <property type="project" value="InterPro"/>
</dbReference>
<name>A2C1R2_PROM1</name>
<dbReference type="GO" id="GO:0003979">
    <property type="term" value="F:UDP-glucose 6-dehydrogenase activity"/>
    <property type="evidence" value="ECO:0007669"/>
    <property type="project" value="UniProtKB-EC"/>
</dbReference>
<dbReference type="NCBIfam" id="NF008286">
    <property type="entry name" value="PRK11064.1"/>
    <property type="match status" value="1"/>
</dbReference>
<dbReference type="Pfam" id="PF03721">
    <property type="entry name" value="UDPG_MGDP_dh_N"/>
    <property type="match status" value="1"/>
</dbReference>
<dbReference type="NCBIfam" id="TIGR03026">
    <property type="entry name" value="NDP-sugDHase"/>
    <property type="match status" value="1"/>
</dbReference>
<dbReference type="PANTHER" id="PTHR43491">
    <property type="entry name" value="UDP-N-ACETYL-D-MANNOSAMINE DEHYDROGENASE"/>
    <property type="match status" value="1"/>
</dbReference>
<dbReference type="GO" id="GO:0000271">
    <property type="term" value="P:polysaccharide biosynthetic process"/>
    <property type="evidence" value="ECO:0007669"/>
    <property type="project" value="InterPro"/>
</dbReference>
<gene>
    <name evidence="5" type="primary">wecC</name>
    <name evidence="5" type="ordered locus">NATL1_08641</name>
</gene>
<dbReference type="KEGG" id="pme:NATL1_08641"/>
<dbReference type="PIRSF" id="PIRSF000124">
    <property type="entry name" value="UDPglc_GDPman_dh"/>
    <property type="match status" value="1"/>
</dbReference>
<dbReference type="SUPFAM" id="SSF51735">
    <property type="entry name" value="NAD(P)-binding Rossmann-fold domains"/>
    <property type="match status" value="1"/>
</dbReference>
<keyword evidence="1 5" id="KW-0560">Oxidoreductase</keyword>
<dbReference type="eggNOG" id="COG0677">
    <property type="taxonomic scope" value="Bacteria"/>
</dbReference>
<dbReference type="PIRSF" id="PIRSF500136">
    <property type="entry name" value="UDP_ManNAc_DH"/>
    <property type="match status" value="1"/>
</dbReference>
<dbReference type="InterPro" id="IPR028359">
    <property type="entry name" value="UDP_ManNAc/GlcNAc_DH"/>
</dbReference>
<sequence length="403" mass="44755">MAKVCVIGLGYIGLPTAVVLAKAGHSTLGIDIDPHVVKNVNNGVTHFREPNLNSSLISVVSNGMLRASEKIKDADIFIIAVPTPFRKTNNKNPVPNLDYVISAINSILPFIRKGNSIVIESTCPIGTTAKVKNIIIENTKLKENDFNLAYCPERVIPGNIMVELINNDRVIGSHNNQSKEKIINFYKTFCKGNILSTTAETAEMVKLTENSFRDVNIAFANELSIISDHINIDVIELIKLANFHPRVNILKPGCGVGGHCIAVDPWFIASEVPEKSQLIQTARKINDYKPQWVIEKITKKARELKSTLRKDPIIGCLGITFKPNVDDLRESPALKIVQGLDKTQLKLIVADPNIKSHNELSISPLNNLINNSDLYVFLVAHNEFKYISLKNREYLDFCGVINK</sequence>
<dbReference type="PANTHER" id="PTHR43491:SF1">
    <property type="entry name" value="UDP-N-ACETYL-D-MANNOSAMINE DEHYDROGENASE"/>
    <property type="match status" value="1"/>
</dbReference>
<dbReference type="InterPro" id="IPR001732">
    <property type="entry name" value="UDP-Glc/GDP-Man_DH_N"/>
</dbReference>
<dbReference type="Pfam" id="PF03720">
    <property type="entry name" value="UDPG_MGDP_dh_C"/>
    <property type="match status" value="1"/>
</dbReference>
<keyword evidence="2" id="KW-0520">NAD</keyword>
<dbReference type="AlphaFoldDB" id="A2C1R2"/>
<dbReference type="EC" id="1.1.1.22" evidence="5"/>
<dbReference type="Proteomes" id="UP000002592">
    <property type="component" value="Chromosome"/>
</dbReference>
<dbReference type="InterPro" id="IPR036291">
    <property type="entry name" value="NAD(P)-bd_dom_sf"/>
</dbReference>
<dbReference type="SUPFAM" id="SSF48179">
    <property type="entry name" value="6-phosphogluconate dehydrogenase C-terminal domain-like"/>
    <property type="match status" value="1"/>
</dbReference>
<dbReference type="SMART" id="SM00984">
    <property type="entry name" value="UDPG_MGDP_dh_C"/>
    <property type="match status" value="1"/>
</dbReference>
<dbReference type="InterPro" id="IPR014027">
    <property type="entry name" value="UDP-Glc/GDP-Man_DH_C"/>
</dbReference>
<dbReference type="SUPFAM" id="SSF52413">
    <property type="entry name" value="UDP-glucose/GDP-mannose dehydrogenase C-terminal domain"/>
    <property type="match status" value="1"/>
</dbReference>
<dbReference type="Pfam" id="PF00984">
    <property type="entry name" value="UDPG_MGDP_dh"/>
    <property type="match status" value="1"/>
</dbReference>
<dbReference type="GO" id="GO:0051287">
    <property type="term" value="F:NAD binding"/>
    <property type="evidence" value="ECO:0007669"/>
    <property type="project" value="InterPro"/>
</dbReference>
<proteinExistence type="inferred from homology"/>
<reference evidence="6" key="1">
    <citation type="journal article" date="2007" name="PLoS Genet.">
        <title>Patterns and implications of gene gain and loss in the evolution of Prochlorococcus.</title>
        <authorList>
            <person name="Kettler G.C."/>
            <person name="Martiny A.C."/>
            <person name="Huang K."/>
            <person name="Zucker J."/>
            <person name="Coleman M.L."/>
            <person name="Rodrigue S."/>
            <person name="Chen F."/>
            <person name="Lapidus A."/>
            <person name="Ferriera S."/>
            <person name="Johnson J."/>
            <person name="Steglich C."/>
            <person name="Church G.M."/>
            <person name="Richardson P."/>
            <person name="Chisholm S.W."/>
        </authorList>
    </citation>
    <scope>NUCLEOTIDE SEQUENCE [LARGE SCALE GENOMIC DNA]</scope>
    <source>
        <strain evidence="6">NATL1A</strain>
    </source>
</reference>
<evidence type="ECO:0000313" key="6">
    <source>
        <dbReference type="Proteomes" id="UP000002592"/>
    </source>
</evidence>
<evidence type="ECO:0000256" key="2">
    <source>
        <dbReference type="ARBA" id="ARBA00023027"/>
    </source>
</evidence>
<dbReference type="InterPro" id="IPR036220">
    <property type="entry name" value="UDP-Glc/GDP-Man_DH_C_sf"/>
</dbReference>
<organism evidence="5 6">
    <name type="scientific">Prochlorococcus marinus (strain NATL1A)</name>
    <dbReference type="NCBI Taxonomy" id="167555"/>
    <lineage>
        <taxon>Bacteria</taxon>
        <taxon>Bacillati</taxon>
        <taxon>Cyanobacteriota</taxon>
        <taxon>Cyanophyceae</taxon>
        <taxon>Synechococcales</taxon>
        <taxon>Prochlorococcaceae</taxon>
        <taxon>Prochlorococcus</taxon>
    </lineage>
</organism>
<accession>A2C1R2</accession>
<dbReference type="InterPro" id="IPR014026">
    <property type="entry name" value="UDP-Glc/GDP-Man_DH_dimer"/>
</dbReference>
<comment type="similarity">
    <text evidence="3">Belongs to the UDP-glucose/GDP-mannose dehydrogenase family.</text>
</comment>
<evidence type="ECO:0000259" key="4">
    <source>
        <dbReference type="SMART" id="SM00984"/>
    </source>
</evidence>
<dbReference type="HOGENOM" id="CLU_023810_3_2_3"/>
<dbReference type="InterPro" id="IPR008927">
    <property type="entry name" value="6-PGluconate_DH-like_C_sf"/>
</dbReference>
<evidence type="ECO:0000313" key="5">
    <source>
        <dbReference type="EMBL" id="ABM75422.1"/>
    </source>
</evidence>
<dbReference type="RefSeq" id="WP_011823567.1">
    <property type="nucleotide sequence ID" value="NC_008819.1"/>
</dbReference>
<dbReference type="InterPro" id="IPR017476">
    <property type="entry name" value="UDP-Glc/GDP-Man"/>
</dbReference>
<dbReference type="Gene3D" id="3.40.50.720">
    <property type="entry name" value="NAD(P)-binding Rossmann-like Domain"/>
    <property type="match status" value="2"/>
</dbReference>
<evidence type="ECO:0000256" key="1">
    <source>
        <dbReference type="ARBA" id="ARBA00023002"/>
    </source>
</evidence>
<protein>
    <submittedName>
        <fullName evidence="5">UDP-glucose 6-dehydrogenase</fullName>
        <ecNumber evidence="5">1.1.1.22</ecNumber>
    </submittedName>
</protein>
<dbReference type="EMBL" id="CP000553">
    <property type="protein sequence ID" value="ABM75422.1"/>
    <property type="molecule type" value="Genomic_DNA"/>
</dbReference>